<feature type="compositionally biased region" description="Basic and acidic residues" evidence="1">
    <location>
        <begin position="78"/>
        <end position="97"/>
    </location>
</feature>
<feature type="region of interest" description="Disordered" evidence="1">
    <location>
        <begin position="43"/>
        <end position="97"/>
    </location>
</feature>
<reference evidence="3" key="1">
    <citation type="submission" date="2017-02" db="UniProtKB">
        <authorList>
            <consortium name="WormBaseParasite"/>
        </authorList>
    </citation>
    <scope>IDENTIFICATION</scope>
</reference>
<sequence>MPCQFQPRLHVPLAQPRLRAQHEGRQRQQFVGIGCARLTADGAAGAGADPDQIVHRPRGGAPRQVETKPQILQQPGLEPHEDGGPDLRHGEGPHQRLEGVEGAGMRLPLRQGALRHRCGGAEAGQGQRVPRPARRAEGRAASGATPRPRHRRRGGRAARSAGRPQRPYRHAPAPTARRRRPEPPSVGLDGVDDGARPVVRHGEAEDILLDLPAVVSQAQHARTARGPIGVIVQHLVKPGDAAAVDRGDGHGPCCRPIGPALALREVRRGIGSELRQGPTLGRVGADEASVRREGREIGLAVRDRGCGVHGVQRLLDRCGLCGRGGQLKHHQGGGDHGFVLVLFRQRGKRRETTPAWRVPAPSEGGSHEDRHQPQLSGPVPRGAGVLRPRAGRQGHGRLSVRRRPARHAGRSQIQGLADARLAGDRGSGDHGGRHAARVRAEHRQAQERLRRVVSHRRPRQGATGLRRPVRRRQGVDALRRNLLVARLRQLHRQVRHPLDVEDHVRPGRRRPDPGELDRGHERLHRLGLSQGRADGPGRADRGRARGGQSVPAEGLDRRLDRPGTGRRPGQGRRHRVPPALQLRPHRPREDQQRRDGIPRHAPVAGGAGGLAGFPRPAGDGGGRKRGAGGDARHLLRHRPAARARADPADQADRPDRRDGLPRRSVEDRRHRRDRQPRPQPALRRAGRQRHGHRRASDRVPAARGEAGPPARPSSAAAIGRGQCRQRRAGRPSGQSVREPDRLYGGAAGRDAGPAGQWQADRRLSHRLLAQPRGRRRSEQPHGAVPRQDHPASAGNLEPPGDHPSSGLHRHERPDRGRHLRQRQLDPRHGFAHPERHRRFGRLCAQRLHLLLRHAVDSQGRQDLGHRPHGQPRRPHHPGRAGHRHRTGTGRPARPVAQAARAGHHRQLRPPRLSRCAEGLLRPRAGRVIRPTVAAPADRGAVLAPALHRNGLDEGLIGLSAPAPPGTVGREPRPWPAG</sequence>
<feature type="compositionally biased region" description="Low complexity" evidence="1">
    <location>
        <begin position="157"/>
        <end position="175"/>
    </location>
</feature>
<keyword evidence="2" id="KW-1185">Reference proteome</keyword>
<feature type="compositionally biased region" description="Basic and acidic residues" evidence="1">
    <location>
        <begin position="587"/>
        <end position="598"/>
    </location>
</feature>
<feature type="compositionally biased region" description="Basic residues" evidence="1">
    <location>
        <begin position="389"/>
        <end position="409"/>
    </location>
</feature>
<dbReference type="WBParaSite" id="PTRK_0000824900.1">
    <property type="protein sequence ID" value="PTRK_0000824900.1"/>
    <property type="gene ID" value="PTRK_0000824900"/>
</dbReference>
<feature type="compositionally biased region" description="Basic and acidic residues" evidence="1">
    <location>
        <begin position="643"/>
        <end position="668"/>
    </location>
</feature>
<feature type="region of interest" description="Disordered" evidence="1">
    <location>
        <begin position="350"/>
        <end position="472"/>
    </location>
</feature>
<evidence type="ECO:0000313" key="2">
    <source>
        <dbReference type="Proteomes" id="UP000038045"/>
    </source>
</evidence>
<proteinExistence type="predicted"/>
<feature type="region of interest" description="Disordered" evidence="1">
    <location>
        <begin position="956"/>
        <end position="977"/>
    </location>
</feature>
<feature type="region of interest" description="Disordered" evidence="1">
    <location>
        <begin position="498"/>
        <end position="833"/>
    </location>
</feature>
<feature type="compositionally biased region" description="Basic and acidic residues" evidence="1">
    <location>
        <begin position="498"/>
        <end position="520"/>
    </location>
</feature>
<feature type="compositionally biased region" description="Low complexity" evidence="1">
    <location>
        <begin position="701"/>
        <end position="722"/>
    </location>
</feature>
<feature type="compositionally biased region" description="Basic residues" evidence="1">
    <location>
        <begin position="866"/>
        <end position="887"/>
    </location>
</feature>
<feature type="compositionally biased region" description="Basic and acidic residues" evidence="1">
    <location>
        <begin position="421"/>
        <end position="450"/>
    </location>
</feature>
<dbReference type="AlphaFoldDB" id="A0A0N4ZJM8"/>
<feature type="compositionally biased region" description="Basic residues" evidence="1">
    <location>
        <begin position="147"/>
        <end position="156"/>
    </location>
</feature>
<evidence type="ECO:0000313" key="3">
    <source>
        <dbReference type="WBParaSite" id="PTRK_0000824900.1"/>
    </source>
</evidence>
<feature type="region of interest" description="Disordered" evidence="1">
    <location>
        <begin position="857"/>
        <end position="893"/>
    </location>
</feature>
<organism evidence="2 3">
    <name type="scientific">Parastrongyloides trichosuri</name>
    <name type="common">Possum-specific nematode worm</name>
    <dbReference type="NCBI Taxonomy" id="131310"/>
    <lineage>
        <taxon>Eukaryota</taxon>
        <taxon>Metazoa</taxon>
        <taxon>Ecdysozoa</taxon>
        <taxon>Nematoda</taxon>
        <taxon>Chromadorea</taxon>
        <taxon>Rhabditida</taxon>
        <taxon>Tylenchina</taxon>
        <taxon>Panagrolaimomorpha</taxon>
        <taxon>Strongyloidoidea</taxon>
        <taxon>Strongyloididae</taxon>
        <taxon>Parastrongyloides</taxon>
    </lineage>
</organism>
<accession>A0A0N4ZJM8</accession>
<feature type="compositionally biased region" description="Basic and acidic residues" evidence="1">
    <location>
        <begin position="811"/>
        <end position="833"/>
    </location>
</feature>
<feature type="compositionally biased region" description="Basic and acidic residues" evidence="1">
    <location>
        <begin position="554"/>
        <end position="563"/>
    </location>
</feature>
<dbReference type="Proteomes" id="UP000038045">
    <property type="component" value="Unplaced"/>
</dbReference>
<protein>
    <submittedName>
        <fullName evidence="3">LigA</fullName>
    </submittedName>
</protein>
<name>A0A0N4ZJM8_PARTI</name>
<evidence type="ECO:0000256" key="1">
    <source>
        <dbReference type="SAM" id="MobiDB-lite"/>
    </source>
</evidence>
<feature type="region of interest" description="Disordered" evidence="1">
    <location>
        <begin position="119"/>
        <end position="196"/>
    </location>
</feature>
<feature type="compositionally biased region" description="Basic residues" evidence="1">
    <location>
        <begin position="684"/>
        <end position="695"/>
    </location>
</feature>